<gene>
    <name evidence="14" type="primary">Ppwd1</name>
    <name evidence="14" type="ORF">Tcan_17443</name>
</gene>
<dbReference type="InterPro" id="IPR034666">
    <property type="entry name" value="ARPC2/4"/>
</dbReference>
<dbReference type="PRINTS" id="PR00153">
    <property type="entry name" value="CSAPPISMRASE"/>
</dbReference>
<comment type="catalytic activity">
    <reaction evidence="1">
        <text>[protein]-peptidylproline (omega=180) = [protein]-peptidylproline (omega=0)</text>
        <dbReference type="Rhea" id="RHEA:16237"/>
        <dbReference type="Rhea" id="RHEA-COMP:10747"/>
        <dbReference type="Rhea" id="RHEA-COMP:10748"/>
        <dbReference type="ChEBI" id="CHEBI:83833"/>
        <dbReference type="ChEBI" id="CHEBI:83834"/>
        <dbReference type="EC" id="5.2.1.8"/>
    </reaction>
</comment>
<dbReference type="InterPro" id="IPR015943">
    <property type="entry name" value="WD40/YVTN_repeat-like_dom_sf"/>
</dbReference>
<dbReference type="InterPro" id="IPR001680">
    <property type="entry name" value="WD40_rpt"/>
</dbReference>
<dbReference type="OrthoDB" id="10264753at2759"/>
<dbReference type="InterPro" id="IPR036322">
    <property type="entry name" value="WD40_repeat_dom_sf"/>
</dbReference>
<accession>A0A0B2UZQ0</accession>
<evidence type="ECO:0000256" key="9">
    <source>
        <dbReference type="ARBA" id="ARBA00023203"/>
    </source>
</evidence>
<dbReference type="AlphaFoldDB" id="A0A0B2UZQ0"/>
<dbReference type="GO" id="GO:0005885">
    <property type="term" value="C:Arp2/3 protein complex"/>
    <property type="evidence" value="ECO:0007669"/>
    <property type="project" value="InterPro"/>
</dbReference>
<dbReference type="PANTHER" id="PTHR45625:SF4">
    <property type="entry name" value="PEPTIDYLPROLYL ISOMERASE DOMAIN AND WD REPEAT-CONTAINING PROTEIN 1"/>
    <property type="match status" value="1"/>
</dbReference>
<evidence type="ECO:0000256" key="2">
    <source>
        <dbReference type="ARBA" id="ARBA00004245"/>
    </source>
</evidence>
<dbReference type="Proteomes" id="UP000031036">
    <property type="component" value="Unassembled WGS sequence"/>
</dbReference>
<evidence type="ECO:0000256" key="4">
    <source>
        <dbReference type="ARBA" id="ARBA00013194"/>
    </source>
</evidence>
<evidence type="ECO:0000313" key="15">
    <source>
        <dbReference type="Proteomes" id="UP000031036"/>
    </source>
</evidence>
<dbReference type="Pfam" id="PF00400">
    <property type="entry name" value="WD40"/>
    <property type="match status" value="1"/>
</dbReference>
<evidence type="ECO:0000256" key="10">
    <source>
        <dbReference type="ARBA" id="ARBA00023212"/>
    </source>
</evidence>
<dbReference type="SUPFAM" id="SSF50978">
    <property type="entry name" value="WD40 repeat-like"/>
    <property type="match status" value="1"/>
</dbReference>
<dbReference type="InterPro" id="IPR044666">
    <property type="entry name" value="Cyclophilin_A-like"/>
</dbReference>
<dbReference type="GO" id="GO:0003779">
    <property type="term" value="F:actin binding"/>
    <property type="evidence" value="ECO:0007669"/>
    <property type="project" value="UniProtKB-KW"/>
</dbReference>
<dbReference type="Pfam" id="PF00160">
    <property type="entry name" value="Pro_isomerase"/>
    <property type="match status" value="1"/>
</dbReference>
<feature type="domain" description="PPIase cyclophilin-type" evidence="13">
    <location>
        <begin position="475"/>
        <end position="619"/>
    </location>
</feature>
<reference evidence="14 15" key="1">
    <citation type="submission" date="2014-11" db="EMBL/GenBank/DDBJ databases">
        <title>Genetic blueprint of the zoonotic pathogen Toxocara canis.</title>
        <authorList>
            <person name="Zhu X.-Q."/>
            <person name="Korhonen P.K."/>
            <person name="Cai H."/>
            <person name="Young N.D."/>
            <person name="Nejsum P."/>
            <person name="von Samson-Himmelstjerna G."/>
            <person name="Boag P.R."/>
            <person name="Tan P."/>
            <person name="Li Q."/>
            <person name="Min J."/>
            <person name="Yang Y."/>
            <person name="Wang X."/>
            <person name="Fang X."/>
            <person name="Hall R.S."/>
            <person name="Hofmann A."/>
            <person name="Sternberg P.W."/>
            <person name="Jex A.R."/>
            <person name="Gasser R.B."/>
        </authorList>
    </citation>
    <scope>NUCLEOTIDE SEQUENCE [LARGE SCALE GENOMIC DNA]</scope>
    <source>
        <strain evidence="14">PN_DK_2014</strain>
    </source>
</reference>
<dbReference type="GO" id="GO:0005634">
    <property type="term" value="C:nucleus"/>
    <property type="evidence" value="ECO:0007669"/>
    <property type="project" value="UniProtKB-ARBA"/>
</dbReference>
<evidence type="ECO:0000313" key="14">
    <source>
        <dbReference type="EMBL" id="KHN74973.1"/>
    </source>
</evidence>
<dbReference type="PANTHER" id="PTHR45625">
    <property type="entry name" value="PEPTIDYL-PROLYL CIS-TRANS ISOMERASE-RELATED"/>
    <property type="match status" value="1"/>
</dbReference>
<feature type="region of interest" description="Disordered" evidence="12">
    <location>
        <begin position="1"/>
        <end position="30"/>
    </location>
</feature>
<keyword evidence="10" id="KW-0206">Cytoskeleton</keyword>
<comment type="similarity">
    <text evidence="3">Belongs to the ARPC2 family.</text>
</comment>
<keyword evidence="5" id="KW-0963">Cytoplasm</keyword>
<name>A0A0B2UZQ0_TOXCA</name>
<dbReference type="Gene3D" id="3.30.1460.20">
    <property type="match status" value="1"/>
</dbReference>
<evidence type="ECO:0000256" key="11">
    <source>
        <dbReference type="ARBA" id="ARBA00023235"/>
    </source>
</evidence>
<dbReference type="Gene3D" id="2.130.10.10">
    <property type="entry name" value="YVTN repeat-like/Quinoprotein amine dehydrogenase"/>
    <property type="match status" value="1"/>
</dbReference>
<dbReference type="InterPro" id="IPR007188">
    <property type="entry name" value="ARPC2"/>
</dbReference>
<keyword evidence="11 14" id="KW-0413">Isomerase</keyword>
<keyword evidence="15" id="KW-1185">Reference proteome</keyword>
<keyword evidence="8" id="KW-0697">Rotamase</keyword>
<organism evidence="14 15">
    <name type="scientific">Toxocara canis</name>
    <name type="common">Canine roundworm</name>
    <dbReference type="NCBI Taxonomy" id="6265"/>
    <lineage>
        <taxon>Eukaryota</taxon>
        <taxon>Metazoa</taxon>
        <taxon>Ecdysozoa</taxon>
        <taxon>Nematoda</taxon>
        <taxon>Chromadorea</taxon>
        <taxon>Rhabditida</taxon>
        <taxon>Spirurina</taxon>
        <taxon>Ascaridomorpha</taxon>
        <taxon>Ascaridoidea</taxon>
        <taxon>Toxocaridae</taxon>
        <taxon>Toxocara</taxon>
    </lineage>
</organism>
<evidence type="ECO:0000259" key="13">
    <source>
        <dbReference type="PROSITE" id="PS50072"/>
    </source>
</evidence>
<dbReference type="SUPFAM" id="SSF69645">
    <property type="entry name" value="Arp2/3 complex subunits"/>
    <property type="match status" value="2"/>
</dbReference>
<comment type="caution">
    <text evidence="14">The sequence shown here is derived from an EMBL/GenBank/DDBJ whole genome shotgun (WGS) entry which is preliminary data.</text>
</comment>
<dbReference type="Pfam" id="PF04045">
    <property type="entry name" value="P34-Arc"/>
    <property type="match status" value="1"/>
</dbReference>
<evidence type="ECO:0000256" key="5">
    <source>
        <dbReference type="ARBA" id="ARBA00022490"/>
    </source>
</evidence>
<dbReference type="OMA" id="FYMFTRV"/>
<proteinExistence type="inferred from homology"/>
<keyword evidence="7" id="KW-0677">Repeat</keyword>
<sequence>MVKRVAENVAGVSADRANDSDDADGESRKKPKLKALPFEETYLRAIPRAQQYEKSFMHRDTISHVIATLADFIITASVDGHLKFWKKKHAEGIEFVKHFRCHLYSFSHIAVNHNGTLMVTVCTQDKSMKVFDVPNFDMINMFKLGFAPKSAAWIHRGNDVVQALAVSDSESGKIYIYDGKGDNSPIHVVEKLHSRPVKVIEYNAVFDCAISIDVFGMLEYWSGPKHDFEFPTNVTWKYKTDTDLYEFVKLKSAPRCLVIAPNGQFFAAVGTDRRIRLFNFASGKLTMTIDETLQSYMEQAKLNKNFGLQNMEWNRRVALEKELDRDENTFQHMSICFDETSNFLIYPTPVGIKVVNLYTEETVREIGKMENMRFLGVSLCRAVPDVKERLQGAAATIETEAAENPNLKRSEPDPMIVACAYKKNRFYLFTNAEPFSTEENDNTDGTGMGRDVFNEKPTKEDIITAVEQDLPESRITEQAIIHTTFGDIHVKLYPRECPKAVENFCTHARRGYYNGHTFHRTGDPTGKGTGGQSIWGEDFEDEFHPRLKHDKPYMVSMANAGPNTNGSQFFITVIPADWLDGKNTLFGQVDVMILLEQNNRIITEVLELKFSSVKQGNKPDTVDVRFADFDGVVYHISNPDGDRFKIMAYMHSRMRAKTSDFLKVLNRARPEGRIEKKTFSGRTFQQL</sequence>
<dbReference type="SMART" id="SM00320">
    <property type="entry name" value="WD40"/>
    <property type="match status" value="3"/>
</dbReference>
<keyword evidence="9" id="KW-0009">Actin-binding</keyword>
<evidence type="ECO:0000256" key="7">
    <source>
        <dbReference type="ARBA" id="ARBA00022737"/>
    </source>
</evidence>
<dbReference type="InterPro" id="IPR002130">
    <property type="entry name" value="Cyclophilin-type_PPIase_dom"/>
</dbReference>
<dbReference type="FunFam" id="2.130.10.10:FF:000471">
    <property type="entry name" value="Peptidylprolyl isomerase domain and WD repeat-containing protein"/>
    <property type="match status" value="1"/>
</dbReference>
<dbReference type="PROSITE" id="PS50072">
    <property type="entry name" value="CSA_PPIASE_2"/>
    <property type="match status" value="1"/>
</dbReference>
<keyword evidence="6" id="KW-0853">WD repeat</keyword>
<dbReference type="InterPro" id="IPR029000">
    <property type="entry name" value="Cyclophilin-like_dom_sf"/>
</dbReference>
<dbReference type="GO" id="GO:0003755">
    <property type="term" value="F:peptidyl-prolyl cis-trans isomerase activity"/>
    <property type="evidence" value="ECO:0007669"/>
    <property type="project" value="UniProtKB-KW"/>
</dbReference>
<protein>
    <recommendedName>
        <fullName evidence="4">peptidylprolyl isomerase</fullName>
        <ecNumber evidence="4">5.2.1.8</ecNumber>
    </recommendedName>
</protein>
<evidence type="ECO:0000256" key="6">
    <source>
        <dbReference type="ARBA" id="ARBA00022574"/>
    </source>
</evidence>
<evidence type="ECO:0000256" key="1">
    <source>
        <dbReference type="ARBA" id="ARBA00000971"/>
    </source>
</evidence>
<dbReference type="GO" id="GO:0034314">
    <property type="term" value="P:Arp2/3 complex-mediated actin nucleation"/>
    <property type="evidence" value="ECO:0007669"/>
    <property type="project" value="InterPro"/>
</dbReference>
<dbReference type="FunFam" id="2.40.100.10:FF:000003">
    <property type="entry name" value="Peptidylprolyl isomerase domain and WD repeat-containing 1"/>
    <property type="match status" value="1"/>
</dbReference>
<evidence type="ECO:0000256" key="12">
    <source>
        <dbReference type="SAM" id="MobiDB-lite"/>
    </source>
</evidence>
<evidence type="ECO:0000256" key="8">
    <source>
        <dbReference type="ARBA" id="ARBA00023110"/>
    </source>
</evidence>
<comment type="subcellular location">
    <subcellularLocation>
        <location evidence="2">Cytoplasm</location>
        <location evidence="2">Cytoskeleton</location>
    </subcellularLocation>
</comment>
<dbReference type="GO" id="GO:0030041">
    <property type="term" value="P:actin filament polymerization"/>
    <property type="evidence" value="ECO:0007669"/>
    <property type="project" value="InterPro"/>
</dbReference>
<dbReference type="EC" id="5.2.1.8" evidence="4"/>
<dbReference type="SUPFAM" id="SSF50891">
    <property type="entry name" value="Cyclophilin-like"/>
    <property type="match status" value="1"/>
</dbReference>
<dbReference type="Gene3D" id="2.40.100.10">
    <property type="entry name" value="Cyclophilin-like"/>
    <property type="match status" value="1"/>
</dbReference>
<evidence type="ECO:0000256" key="3">
    <source>
        <dbReference type="ARBA" id="ARBA00007192"/>
    </source>
</evidence>
<dbReference type="STRING" id="6265.A0A0B2UZQ0"/>
<dbReference type="EMBL" id="JPKZ01002802">
    <property type="protein sequence ID" value="KHN74973.1"/>
    <property type="molecule type" value="Genomic_DNA"/>
</dbReference>